<evidence type="ECO:0000313" key="2">
    <source>
        <dbReference type="EMBL" id="MCJ0742031.1"/>
    </source>
</evidence>
<comment type="caution">
    <text evidence="2">The sequence shown here is derived from an EMBL/GenBank/DDBJ whole genome shotgun (WGS) entry which is preliminary data.</text>
</comment>
<protein>
    <submittedName>
        <fullName evidence="2">Uncharacterized protein</fullName>
    </submittedName>
</protein>
<keyword evidence="1" id="KW-0472">Membrane</keyword>
<accession>A0ABS9ZTV7</accession>
<keyword evidence="3" id="KW-1185">Reference proteome</keyword>
<organism evidence="2 3">
    <name type="scientific">Pedobacter montanisoli</name>
    <dbReference type="NCBI Taxonomy" id="2923277"/>
    <lineage>
        <taxon>Bacteria</taxon>
        <taxon>Pseudomonadati</taxon>
        <taxon>Bacteroidota</taxon>
        <taxon>Sphingobacteriia</taxon>
        <taxon>Sphingobacteriales</taxon>
        <taxon>Sphingobacteriaceae</taxon>
        <taxon>Pedobacter</taxon>
    </lineage>
</organism>
<dbReference type="Proteomes" id="UP001165460">
    <property type="component" value="Unassembled WGS sequence"/>
</dbReference>
<evidence type="ECO:0000313" key="3">
    <source>
        <dbReference type="Proteomes" id="UP001165460"/>
    </source>
</evidence>
<reference evidence="2" key="1">
    <citation type="submission" date="2022-03" db="EMBL/GenBank/DDBJ databases">
        <authorList>
            <person name="Woo C.Y."/>
        </authorList>
    </citation>
    <scope>NUCLEOTIDE SEQUENCE</scope>
    <source>
        <strain evidence="2">CYS-01</strain>
    </source>
</reference>
<name>A0ABS9ZTV7_9SPHI</name>
<evidence type="ECO:0000256" key="1">
    <source>
        <dbReference type="SAM" id="Phobius"/>
    </source>
</evidence>
<proteinExistence type="predicted"/>
<dbReference type="EMBL" id="JALGBH010000001">
    <property type="protein sequence ID" value="MCJ0742031.1"/>
    <property type="molecule type" value="Genomic_DNA"/>
</dbReference>
<keyword evidence="1" id="KW-1133">Transmembrane helix</keyword>
<feature type="transmembrane region" description="Helical" evidence="1">
    <location>
        <begin position="7"/>
        <end position="27"/>
    </location>
</feature>
<sequence>MKRLSNVSPFLLLLFPVIMVMLLGITLNSANDNQDTDIVVKTNTPAKTVVKIASSLLK</sequence>
<gene>
    <name evidence="2" type="ORF">MMF97_04840</name>
</gene>
<dbReference type="RefSeq" id="WP_243360089.1">
    <property type="nucleotide sequence ID" value="NZ_JALGBH010000001.1"/>
</dbReference>
<keyword evidence="1" id="KW-0812">Transmembrane</keyword>